<keyword evidence="3" id="KW-1185">Reference proteome</keyword>
<proteinExistence type="predicted"/>
<protein>
    <submittedName>
        <fullName evidence="2">Uncharacterized protein</fullName>
    </submittedName>
</protein>
<dbReference type="RefSeq" id="WP_156524767.1">
    <property type="nucleotide sequence ID" value="NZ_BDDW01000006.1"/>
</dbReference>
<reference evidence="2 3" key="1">
    <citation type="submission" date="2023-07" db="EMBL/GenBank/DDBJ databases">
        <title>Sorghum-associated microbial communities from plants grown in Nebraska, USA.</title>
        <authorList>
            <person name="Schachtman D."/>
        </authorList>
    </citation>
    <scope>NUCLEOTIDE SEQUENCE [LARGE SCALE GENOMIC DNA]</scope>
    <source>
        <strain evidence="2 3">CC523</strain>
    </source>
</reference>
<gene>
    <name evidence="2" type="ORF">J2T10_001806</name>
</gene>
<feature type="region of interest" description="Disordered" evidence="1">
    <location>
        <begin position="20"/>
        <end position="55"/>
    </location>
</feature>
<accession>A0ABT9TKI2</accession>
<name>A0ABT9TKI2_PAENI</name>
<feature type="compositionally biased region" description="Polar residues" evidence="1">
    <location>
        <begin position="25"/>
        <end position="34"/>
    </location>
</feature>
<evidence type="ECO:0000313" key="2">
    <source>
        <dbReference type="EMBL" id="MDQ0102160.1"/>
    </source>
</evidence>
<evidence type="ECO:0000313" key="3">
    <source>
        <dbReference type="Proteomes" id="UP001244563"/>
    </source>
</evidence>
<dbReference type="Proteomes" id="UP001244563">
    <property type="component" value="Unassembled WGS sequence"/>
</dbReference>
<dbReference type="EMBL" id="JAUSSW010000004">
    <property type="protein sequence ID" value="MDQ0102160.1"/>
    <property type="molecule type" value="Genomic_DNA"/>
</dbReference>
<sequence>MKDPVAEHATETVVAVILHDESVPQLESGTTLNGTPRRPVKDRPVDASTGRDAAK</sequence>
<organism evidence="2 3">
    <name type="scientific">Paenarthrobacter nicotinovorans</name>
    <name type="common">Arthrobacter nicotinovorans</name>
    <dbReference type="NCBI Taxonomy" id="29320"/>
    <lineage>
        <taxon>Bacteria</taxon>
        <taxon>Bacillati</taxon>
        <taxon>Actinomycetota</taxon>
        <taxon>Actinomycetes</taxon>
        <taxon>Micrococcales</taxon>
        <taxon>Micrococcaceae</taxon>
        <taxon>Paenarthrobacter</taxon>
    </lineage>
</organism>
<evidence type="ECO:0000256" key="1">
    <source>
        <dbReference type="SAM" id="MobiDB-lite"/>
    </source>
</evidence>
<comment type="caution">
    <text evidence="2">The sequence shown here is derived from an EMBL/GenBank/DDBJ whole genome shotgun (WGS) entry which is preliminary data.</text>
</comment>